<comment type="caution">
    <text evidence="11">The sequence shown here is derived from an EMBL/GenBank/DDBJ whole genome shotgun (WGS) entry which is preliminary data.</text>
</comment>
<name>A0A7C6Z3A0_9FIRM</name>
<dbReference type="EC" id="4.1.1.48" evidence="4"/>
<dbReference type="Proteomes" id="UP000553059">
    <property type="component" value="Unassembled WGS sequence"/>
</dbReference>
<evidence type="ECO:0000256" key="7">
    <source>
        <dbReference type="ARBA" id="ARBA00022822"/>
    </source>
</evidence>
<evidence type="ECO:0000259" key="10">
    <source>
        <dbReference type="Pfam" id="PF00218"/>
    </source>
</evidence>
<feature type="domain" description="Indole-3-glycerol phosphate synthase" evidence="10">
    <location>
        <begin position="4"/>
        <end position="256"/>
    </location>
</feature>
<dbReference type="AlphaFoldDB" id="A0A7C6Z3A0"/>
<evidence type="ECO:0000256" key="3">
    <source>
        <dbReference type="ARBA" id="ARBA00008737"/>
    </source>
</evidence>
<dbReference type="InterPro" id="IPR013798">
    <property type="entry name" value="Indole-3-glycerol_P_synth_dom"/>
</dbReference>
<comment type="pathway">
    <text evidence="2">Amino-acid biosynthesis; L-tryptophan biosynthesis; L-tryptophan from chorismate: step 4/5.</text>
</comment>
<evidence type="ECO:0000256" key="9">
    <source>
        <dbReference type="ARBA" id="ARBA00023239"/>
    </source>
</evidence>
<protein>
    <recommendedName>
        <fullName evidence="4">indole-3-glycerol-phosphate synthase</fullName>
        <ecNumber evidence="4">4.1.1.48</ecNumber>
    </recommendedName>
</protein>
<evidence type="ECO:0000256" key="1">
    <source>
        <dbReference type="ARBA" id="ARBA00001633"/>
    </source>
</evidence>
<comment type="catalytic activity">
    <reaction evidence="1">
        <text>1-(2-carboxyphenylamino)-1-deoxy-D-ribulose 5-phosphate + H(+) = (1S,2R)-1-C-(indol-3-yl)glycerol 3-phosphate + CO2 + H2O</text>
        <dbReference type="Rhea" id="RHEA:23476"/>
        <dbReference type="ChEBI" id="CHEBI:15377"/>
        <dbReference type="ChEBI" id="CHEBI:15378"/>
        <dbReference type="ChEBI" id="CHEBI:16526"/>
        <dbReference type="ChEBI" id="CHEBI:58613"/>
        <dbReference type="ChEBI" id="CHEBI:58866"/>
        <dbReference type="EC" id="4.1.1.48"/>
    </reaction>
</comment>
<dbReference type="FunFam" id="3.20.20.70:FF:000024">
    <property type="entry name" value="Indole-3-glycerol phosphate synthase"/>
    <property type="match status" value="1"/>
</dbReference>
<dbReference type="GO" id="GO:0004425">
    <property type="term" value="F:indole-3-glycerol-phosphate synthase activity"/>
    <property type="evidence" value="ECO:0007669"/>
    <property type="project" value="UniProtKB-EC"/>
</dbReference>
<accession>A0A7C6Z3A0</accession>
<organism evidence="11 12">
    <name type="scientific">Desulfitobacterium dehalogenans</name>
    <dbReference type="NCBI Taxonomy" id="36854"/>
    <lineage>
        <taxon>Bacteria</taxon>
        <taxon>Bacillati</taxon>
        <taxon>Bacillota</taxon>
        <taxon>Clostridia</taxon>
        <taxon>Eubacteriales</taxon>
        <taxon>Desulfitobacteriaceae</taxon>
        <taxon>Desulfitobacterium</taxon>
    </lineage>
</organism>
<evidence type="ECO:0000256" key="4">
    <source>
        <dbReference type="ARBA" id="ARBA00012362"/>
    </source>
</evidence>
<evidence type="ECO:0000256" key="2">
    <source>
        <dbReference type="ARBA" id="ARBA00004696"/>
    </source>
</evidence>
<evidence type="ECO:0000256" key="6">
    <source>
        <dbReference type="ARBA" id="ARBA00022793"/>
    </source>
</evidence>
<keyword evidence="5" id="KW-0028">Amino-acid biosynthesis</keyword>
<sequence length="271" mass="29853">MDILERILNEKRKRLRNLEKQTPLSELKRQLKDKVPAICPEKQGLTPNSFHVIAEIKRASPSQGIIPWRLSLEETLQAYESGGASLISILTEENFFFGGPADFQKIRSLTSLPLLRKDFIFSEYQVIESSVMGADIILLIAGILDAAALPNLLHLTHELGLNALVECRDERDISQALKAGAKIIGINNRDLRTFRINLERTQTLSPLIPPNCILVSESGIHTPEDAAFVSKHGAQAVLVGESCLLSPDPVLHIRSLREAGLGAKEVKTCPG</sequence>
<dbReference type="NCBIfam" id="NF001377">
    <property type="entry name" value="PRK00278.2-4"/>
    <property type="match status" value="1"/>
</dbReference>
<keyword evidence="8" id="KW-0057">Aromatic amino acid biosynthesis</keyword>
<dbReference type="InterPro" id="IPR045186">
    <property type="entry name" value="Indole-3-glycerol_P_synth"/>
</dbReference>
<dbReference type="InterPro" id="IPR013785">
    <property type="entry name" value="Aldolase_TIM"/>
</dbReference>
<dbReference type="PANTHER" id="PTHR22854">
    <property type="entry name" value="TRYPTOPHAN BIOSYNTHESIS PROTEIN"/>
    <property type="match status" value="1"/>
</dbReference>
<proteinExistence type="inferred from homology"/>
<evidence type="ECO:0000313" key="12">
    <source>
        <dbReference type="Proteomes" id="UP000553059"/>
    </source>
</evidence>
<dbReference type="InterPro" id="IPR011060">
    <property type="entry name" value="RibuloseP-bd_barrel"/>
</dbReference>
<dbReference type="Pfam" id="PF00218">
    <property type="entry name" value="IGPS"/>
    <property type="match status" value="1"/>
</dbReference>
<reference evidence="11 12" key="1">
    <citation type="journal article" date="2020" name="Biotechnol. Biofuels">
        <title>New insights from the biogas microbiome by comprehensive genome-resolved metagenomics of nearly 1600 species originating from multiple anaerobic digesters.</title>
        <authorList>
            <person name="Campanaro S."/>
            <person name="Treu L."/>
            <person name="Rodriguez-R L.M."/>
            <person name="Kovalovszki A."/>
            <person name="Ziels R.M."/>
            <person name="Maus I."/>
            <person name="Zhu X."/>
            <person name="Kougias P.G."/>
            <person name="Basile A."/>
            <person name="Luo G."/>
            <person name="Schluter A."/>
            <person name="Konstantinidis K.T."/>
            <person name="Angelidaki I."/>
        </authorList>
    </citation>
    <scope>NUCLEOTIDE SEQUENCE [LARGE SCALE GENOMIC DNA]</scope>
    <source>
        <strain evidence="11">AS05jafATM_4</strain>
    </source>
</reference>
<keyword evidence="9 11" id="KW-0456">Lyase</keyword>
<dbReference type="InterPro" id="IPR001468">
    <property type="entry name" value="Indole-3-GlycerolPSynthase_CS"/>
</dbReference>
<evidence type="ECO:0000256" key="5">
    <source>
        <dbReference type="ARBA" id="ARBA00022605"/>
    </source>
</evidence>
<dbReference type="GO" id="GO:0000162">
    <property type="term" value="P:L-tryptophan biosynthetic process"/>
    <property type="evidence" value="ECO:0007669"/>
    <property type="project" value="UniProtKB-UniPathway"/>
</dbReference>
<dbReference type="SUPFAM" id="SSF51366">
    <property type="entry name" value="Ribulose-phoshate binding barrel"/>
    <property type="match status" value="1"/>
</dbReference>
<dbReference type="PANTHER" id="PTHR22854:SF2">
    <property type="entry name" value="INDOLE-3-GLYCEROL-PHOSPHATE SYNTHASE"/>
    <property type="match status" value="1"/>
</dbReference>
<comment type="similarity">
    <text evidence="3">Belongs to the TrpC family.</text>
</comment>
<dbReference type="PROSITE" id="PS00614">
    <property type="entry name" value="IGPS"/>
    <property type="match status" value="1"/>
</dbReference>
<evidence type="ECO:0000256" key="8">
    <source>
        <dbReference type="ARBA" id="ARBA00023141"/>
    </source>
</evidence>
<dbReference type="GO" id="GO:0004640">
    <property type="term" value="F:phosphoribosylanthranilate isomerase activity"/>
    <property type="evidence" value="ECO:0007669"/>
    <property type="project" value="TreeGrafter"/>
</dbReference>
<dbReference type="Gene3D" id="3.20.20.70">
    <property type="entry name" value="Aldolase class I"/>
    <property type="match status" value="1"/>
</dbReference>
<dbReference type="EMBL" id="DUTF01000106">
    <property type="protein sequence ID" value="HHY26065.1"/>
    <property type="molecule type" value="Genomic_DNA"/>
</dbReference>
<dbReference type="UniPathway" id="UPA00035">
    <property type="reaction ID" value="UER00043"/>
</dbReference>
<keyword evidence="7" id="KW-0822">Tryptophan biosynthesis</keyword>
<keyword evidence="6" id="KW-0210">Decarboxylase</keyword>
<gene>
    <name evidence="11" type="primary">trpC</name>
    <name evidence="11" type="ORF">GX523_04810</name>
</gene>
<evidence type="ECO:0000313" key="11">
    <source>
        <dbReference type="EMBL" id="HHY26065.1"/>
    </source>
</evidence>
<dbReference type="CDD" id="cd00331">
    <property type="entry name" value="IGPS"/>
    <property type="match status" value="1"/>
</dbReference>